<dbReference type="PANTHER" id="PTHR11214:SF334">
    <property type="entry name" value="HEXOSYLTRANSFERASE"/>
    <property type="match status" value="1"/>
</dbReference>
<keyword evidence="3 10" id="KW-0328">Glycosyltransferase</keyword>
<dbReference type="Gene3D" id="3.90.550.50">
    <property type="match status" value="1"/>
</dbReference>
<comment type="similarity">
    <text evidence="2 10">Belongs to the glycosyltransferase 31 family.</text>
</comment>
<proteinExistence type="inferred from homology"/>
<dbReference type="Pfam" id="PF01762">
    <property type="entry name" value="Galactosyl_T"/>
    <property type="match status" value="1"/>
</dbReference>
<name>A0AAD5LEJ4_9CRUS</name>
<keyword evidence="9" id="KW-0472">Membrane</keyword>
<protein>
    <recommendedName>
        <fullName evidence="10">Hexosyltransferase</fullName>
        <ecNumber evidence="10">2.4.1.-</ecNumber>
    </recommendedName>
</protein>
<dbReference type="GO" id="GO:0000139">
    <property type="term" value="C:Golgi membrane"/>
    <property type="evidence" value="ECO:0007669"/>
    <property type="project" value="UniProtKB-SubCell"/>
</dbReference>
<comment type="caution">
    <text evidence="11">The sequence shown here is derived from an EMBL/GenBank/DDBJ whole genome shotgun (WGS) entry which is preliminary data.</text>
</comment>
<dbReference type="AlphaFoldDB" id="A0AAD5LEJ4"/>
<gene>
    <name evidence="11" type="ORF">GHT06_012237</name>
</gene>
<evidence type="ECO:0000256" key="1">
    <source>
        <dbReference type="ARBA" id="ARBA00004323"/>
    </source>
</evidence>
<evidence type="ECO:0000313" key="12">
    <source>
        <dbReference type="Proteomes" id="UP000820818"/>
    </source>
</evidence>
<dbReference type="EC" id="2.4.1.-" evidence="10"/>
<evidence type="ECO:0000256" key="9">
    <source>
        <dbReference type="ARBA" id="ARBA00023136"/>
    </source>
</evidence>
<dbReference type="GO" id="GO:0006493">
    <property type="term" value="P:protein O-linked glycosylation"/>
    <property type="evidence" value="ECO:0007669"/>
    <property type="project" value="TreeGrafter"/>
</dbReference>
<dbReference type="PANTHER" id="PTHR11214">
    <property type="entry name" value="BETA-1,3-N-ACETYLGLUCOSAMINYLTRANSFERASE"/>
    <property type="match status" value="1"/>
</dbReference>
<evidence type="ECO:0000256" key="3">
    <source>
        <dbReference type="ARBA" id="ARBA00022676"/>
    </source>
</evidence>
<keyword evidence="12" id="KW-1185">Reference proteome</keyword>
<reference evidence="11 12" key="1">
    <citation type="submission" date="2022-05" db="EMBL/GenBank/DDBJ databases">
        <title>A multi-omics perspective on studying reproductive biology in Daphnia sinensis.</title>
        <authorList>
            <person name="Jia J."/>
        </authorList>
    </citation>
    <scope>NUCLEOTIDE SEQUENCE [LARGE SCALE GENOMIC DNA]</scope>
    <source>
        <strain evidence="11 12">WSL</strain>
    </source>
</reference>
<comment type="subcellular location">
    <subcellularLocation>
        <location evidence="1 10">Golgi apparatus membrane</location>
        <topology evidence="1 10">Single-pass type II membrane protein</topology>
    </subcellularLocation>
</comment>
<keyword evidence="6" id="KW-0735">Signal-anchor</keyword>
<organism evidence="11 12">
    <name type="scientific">Daphnia sinensis</name>
    <dbReference type="NCBI Taxonomy" id="1820382"/>
    <lineage>
        <taxon>Eukaryota</taxon>
        <taxon>Metazoa</taxon>
        <taxon>Ecdysozoa</taxon>
        <taxon>Arthropoda</taxon>
        <taxon>Crustacea</taxon>
        <taxon>Branchiopoda</taxon>
        <taxon>Diplostraca</taxon>
        <taxon>Cladocera</taxon>
        <taxon>Anomopoda</taxon>
        <taxon>Daphniidae</taxon>
        <taxon>Daphnia</taxon>
        <taxon>Daphnia similis group</taxon>
    </lineage>
</organism>
<dbReference type="InterPro" id="IPR002659">
    <property type="entry name" value="Glyco_trans_31"/>
</dbReference>
<evidence type="ECO:0000256" key="5">
    <source>
        <dbReference type="ARBA" id="ARBA00022692"/>
    </source>
</evidence>
<keyword evidence="7" id="KW-1133">Transmembrane helix</keyword>
<evidence type="ECO:0000256" key="7">
    <source>
        <dbReference type="ARBA" id="ARBA00022989"/>
    </source>
</evidence>
<keyword evidence="4" id="KW-0808">Transferase</keyword>
<evidence type="ECO:0000256" key="4">
    <source>
        <dbReference type="ARBA" id="ARBA00022679"/>
    </source>
</evidence>
<sequence>MLHLLQQTDYSSINLVGFAFVLGLTKDMEIQNRIESEKATYGDILQIDMFDDYYNLTLKVVGLMNWMNNNCSPLDFMLKVDDDVYVNVQNLLIVLKTVNASEQSMYGSVSVGLPNRYGKWYISYEDWPWSNYPVYFRGAAVLMPGSIISSLLAASQTTPYFPFDDTYLTGLCSSKAGVKVRICDRFFVGGAPEIPEPCHVYTSITWLTDSAEHLNRSHWATEDFYKNVTQCVVKQPDGVNQTVDPAKSHDFSFST</sequence>
<evidence type="ECO:0000313" key="11">
    <source>
        <dbReference type="EMBL" id="KAI9561281.1"/>
    </source>
</evidence>
<dbReference type="GO" id="GO:0016758">
    <property type="term" value="F:hexosyltransferase activity"/>
    <property type="evidence" value="ECO:0007669"/>
    <property type="project" value="InterPro"/>
</dbReference>
<keyword evidence="8 10" id="KW-0333">Golgi apparatus</keyword>
<evidence type="ECO:0000256" key="6">
    <source>
        <dbReference type="ARBA" id="ARBA00022968"/>
    </source>
</evidence>
<evidence type="ECO:0000256" key="10">
    <source>
        <dbReference type="RuleBase" id="RU363063"/>
    </source>
</evidence>
<dbReference type="Proteomes" id="UP000820818">
    <property type="component" value="Linkage Group LG3"/>
</dbReference>
<evidence type="ECO:0000256" key="8">
    <source>
        <dbReference type="ARBA" id="ARBA00023034"/>
    </source>
</evidence>
<keyword evidence="5" id="KW-0812">Transmembrane</keyword>
<dbReference type="EMBL" id="WJBH02000003">
    <property type="protein sequence ID" value="KAI9561281.1"/>
    <property type="molecule type" value="Genomic_DNA"/>
</dbReference>
<accession>A0AAD5LEJ4</accession>
<evidence type="ECO:0000256" key="2">
    <source>
        <dbReference type="ARBA" id="ARBA00008661"/>
    </source>
</evidence>